<evidence type="ECO:0000256" key="1">
    <source>
        <dbReference type="SAM" id="MobiDB-lite"/>
    </source>
</evidence>
<name>A0A1H1SY51_9MICO</name>
<organism evidence="2 3">
    <name type="scientific">Microterricola viridarii</name>
    <dbReference type="NCBI Taxonomy" id="412690"/>
    <lineage>
        <taxon>Bacteria</taxon>
        <taxon>Bacillati</taxon>
        <taxon>Actinomycetota</taxon>
        <taxon>Actinomycetes</taxon>
        <taxon>Micrococcales</taxon>
        <taxon>Microbacteriaceae</taxon>
        <taxon>Microterricola</taxon>
    </lineage>
</organism>
<evidence type="ECO:0000313" key="2">
    <source>
        <dbReference type="EMBL" id="SDS52900.1"/>
    </source>
</evidence>
<dbReference type="EMBL" id="LT629742">
    <property type="protein sequence ID" value="SDS52900.1"/>
    <property type="molecule type" value="Genomic_DNA"/>
</dbReference>
<accession>A0A1H1SY51</accession>
<protein>
    <recommendedName>
        <fullName evidence="4">PE-PGRS family protein</fullName>
    </recommendedName>
</protein>
<dbReference type="AlphaFoldDB" id="A0A1H1SY51"/>
<dbReference type="Proteomes" id="UP000181956">
    <property type="component" value="Chromosome I"/>
</dbReference>
<keyword evidence="3" id="KW-1185">Reference proteome</keyword>
<feature type="compositionally biased region" description="Polar residues" evidence="1">
    <location>
        <begin position="92"/>
        <end position="108"/>
    </location>
</feature>
<feature type="region of interest" description="Disordered" evidence="1">
    <location>
        <begin position="80"/>
        <end position="123"/>
    </location>
</feature>
<dbReference type="OrthoDB" id="3989267at2"/>
<dbReference type="RefSeq" id="WP_156786276.1">
    <property type="nucleotide sequence ID" value="NZ_LT629742.1"/>
</dbReference>
<gene>
    <name evidence="2" type="ORF">SAMN04489834_1648</name>
</gene>
<sequence length="488" mass="54786">MVPIVMVVENEAMSRSIPLNPGQLEILAWVREGAPDDVYDDYRPRIVARALHNKGLVTVRGSGGDWSVSLTEDGAFYLDNGEYPREPEPPATSGSVAHTKKPVSSTSDPAPKQRVPKTPGVGPTDAMMAALVAAPDHRIEIEYNESGRYEQLARAAERFKKIPDGMQITVSHDSRTLTAHVTLHPLPEWRTRVLAPIPVLGTLRGASDVVQGLQTREDFEIRTSERNRALRLVQALVSEALSRGYEVSKTRGRRKNQWGYFDRNEEDPGHFKIALGPDEYKLSVYQLTEKREHIATKSELARAGRGYALPKWDVVPTGGLGIRIDAPGAGFWGSTWADRDDRALEDALAQILQELELRHDAAIERRRKEELQRIERKRQWEIARDEAVQALTDSHRAEVLARQVAKWREVAAIREYAGEMEQRVLVEADGGKRAAVLEWVQWAREYADRVDPLRGRIRLPAPPEATYAALQPFMGSWSANGPEVASRW</sequence>
<proteinExistence type="predicted"/>
<evidence type="ECO:0008006" key="4">
    <source>
        <dbReference type="Google" id="ProtNLM"/>
    </source>
</evidence>
<evidence type="ECO:0000313" key="3">
    <source>
        <dbReference type="Proteomes" id="UP000181956"/>
    </source>
</evidence>
<dbReference type="STRING" id="412690.SAMN04489834_1648"/>
<reference evidence="3" key="1">
    <citation type="submission" date="2016-10" db="EMBL/GenBank/DDBJ databases">
        <authorList>
            <person name="Varghese N."/>
            <person name="Submissions S."/>
        </authorList>
    </citation>
    <scope>NUCLEOTIDE SEQUENCE [LARGE SCALE GENOMIC DNA]</scope>
    <source>
        <strain evidence="3">DSM 21772</strain>
    </source>
</reference>